<feature type="signal peptide" evidence="1">
    <location>
        <begin position="1"/>
        <end position="22"/>
    </location>
</feature>
<sequence length="479" mass="51625">MKRKILLGMAGALISLAAPAVAKPAMYPVATARVDFDATLTRQKDGSWVLDYRFRRKAPAWFFLRSFPKLDGTSWRLDSWTVETPGVKLERQGNYDVLAAGKGMLQRVRIRIRPYGQSLKADYTPYLLFSDGGVAVYDAHYGLVPLKAAADAAALPSDLNDLKIENPRGTLAIANPGGTLLYKGMTTPGQARGDFEGAGAYAYSGPARPIETAAFAGILDPGLPAWIRTELNDFTPRLFALYRDRLGPNASGRPMALVAWGGADMPGQSYGGSVLEGTVVMRISGTKTADSSPAGLSRLRWFIGHESAHFWMGQTVSYERRADAWITEGTADVLAIRALQQLVPGYDARGELQREVDDCIKNNGPGLPLSGASARGDMRTNYACGATLLLAAEAAARKRDPNADAFTWIRGLIDANRADGKVNQADWLAAFAAVSDPALTAKVRDYLDKGVDDPAAFLASLFETTGVAFTRKDGRLILA</sequence>
<feature type="chain" id="PRO_5030909529" description="Peptidase M1 membrane alanine aminopeptidase domain-containing protein" evidence="1">
    <location>
        <begin position="23"/>
        <end position="479"/>
    </location>
</feature>
<dbReference type="Gene3D" id="1.10.390.10">
    <property type="entry name" value="Neutral Protease Domain 2"/>
    <property type="match status" value="1"/>
</dbReference>
<reference evidence="2 3" key="1">
    <citation type="submission" date="2020-08" db="EMBL/GenBank/DDBJ databases">
        <title>Functional genomics of gut bacteria from endangered species of beetles.</title>
        <authorList>
            <person name="Carlos-Shanley C."/>
        </authorList>
    </citation>
    <scope>NUCLEOTIDE SEQUENCE [LARGE SCALE GENOMIC DNA]</scope>
    <source>
        <strain evidence="2 3">S00224</strain>
    </source>
</reference>
<protein>
    <recommendedName>
        <fullName evidence="4">Peptidase M1 membrane alanine aminopeptidase domain-containing protein</fullName>
    </recommendedName>
</protein>
<evidence type="ECO:0000256" key="1">
    <source>
        <dbReference type="SAM" id="SignalP"/>
    </source>
</evidence>
<comment type="caution">
    <text evidence="2">The sequence shown here is derived from an EMBL/GenBank/DDBJ whole genome shotgun (WGS) entry which is preliminary data.</text>
</comment>
<dbReference type="InterPro" id="IPR027268">
    <property type="entry name" value="Peptidase_M4/M1_CTD_sf"/>
</dbReference>
<dbReference type="EMBL" id="JACHLN010000002">
    <property type="protein sequence ID" value="MBB4839111.1"/>
    <property type="molecule type" value="Genomic_DNA"/>
</dbReference>
<dbReference type="RefSeq" id="WP_184166699.1">
    <property type="nucleotide sequence ID" value="NZ_JACHLN010000002.1"/>
</dbReference>
<proteinExistence type="predicted"/>
<gene>
    <name evidence="2" type="ORF">HNP52_002180</name>
</gene>
<evidence type="ECO:0008006" key="4">
    <source>
        <dbReference type="Google" id="ProtNLM"/>
    </source>
</evidence>
<organism evidence="2 3">
    <name type="scientific">Sphingomonas kyeonggiensis</name>
    <dbReference type="NCBI Taxonomy" id="1268553"/>
    <lineage>
        <taxon>Bacteria</taxon>
        <taxon>Pseudomonadati</taxon>
        <taxon>Pseudomonadota</taxon>
        <taxon>Alphaproteobacteria</taxon>
        <taxon>Sphingomonadales</taxon>
        <taxon>Sphingomonadaceae</taxon>
        <taxon>Sphingomonas</taxon>
    </lineage>
</organism>
<keyword evidence="3" id="KW-1185">Reference proteome</keyword>
<evidence type="ECO:0000313" key="2">
    <source>
        <dbReference type="EMBL" id="MBB4839111.1"/>
    </source>
</evidence>
<dbReference type="SUPFAM" id="SSF55486">
    <property type="entry name" value="Metalloproteases ('zincins'), catalytic domain"/>
    <property type="match status" value="1"/>
</dbReference>
<dbReference type="AlphaFoldDB" id="A0A7W7K143"/>
<evidence type="ECO:0000313" key="3">
    <source>
        <dbReference type="Proteomes" id="UP000575241"/>
    </source>
</evidence>
<accession>A0A7W7K143</accession>
<dbReference type="Proteomes" id="UP000575241">
    <property type="component" value="Unassembled WGS sequence"/>
</dbReference>
<name>A0A7W7K143_9SPHN</name>
<keyword evidence="1" id="KW-0732">Signal</keyword>